<evidence type="ECO:0000313" key="1">
    <source>
        <dbReference type="EMBL" id="KAF3078013.1"/>
    </source>
</evidence>
<gene>
    <name evidence="1" type="ORF">TWF102_004007</name>
</gene>
<proteinExistence type="predicted"/>
<evidence type="ECO:0000313" key="2">
    <source>
        <dbReference type="Proteomes" id="UP000475325"/>
    </source>
</evidence>
<accession>A0A7C8IZ17</accession>
<dbReference type="AlphaFoldDB" id="A0A7C8IZ17"/>
<name>A0A7C8IZ17_ORBOL</name>
<reference evidence="1 2" key="1">
    <citation type="submission" date="2019-06" db="EMBL/GenBank/DDBJ databases">
        <authorList>
            <person name="Palmer J.M."/>
        </authorList>
    </citation>
    <scope>NUCLEOTIDE SEQUENCE [LARGE SCALE GENOMIC DNA]</scope>
    <source>
        <strain evidence="1 2">TWF102</strain>
    </source>
</reference>
<sequence>MGLPTHKYFLKSVPFKCLHSCTEATAAIIIRRITGNLGLLPLPTMHLFFFFLVLVSPASSVPLSSVRSSALASTQPFPGDKFIRTLLRSHAPKFATGIPLAVSPPITQRNLALFRTAALNLNITHPVTFLNDSRKFHYPIFETTKCRLGKDNDNVTPFLDSTTLGTYFEDIFQMIPSWTNGDTVLSRFDLFHGHLFANPSTGAVGVVFHSKEYPAENTETFPFNLGYCQINSNVTFVQKIMRKRNIIWIIDDRDRTSLWRVDMGVRTGDSAVDTVLGGEPFYTLYEGSLGNVVADLYYLNGLELSVSLY</sequence>
<organism evidence="1 2">
    <name type="scientific">Orbilia oligospora</name>
    <name type="common">Nematode-trapping fungus</name>
    <name type="synonym">Arthrobotrys oligospora</name>
    <dbReference type="NCBI Taxonomy" id="2813651"/>
    <lineage>
        <taxon>Eukaryota</taxon>
        <taxon>Fungi</taxon>
        <taxon>Dikarya</taxon>
        <taxon>Ascomycota</taxon>
        <taxon>Pezizomycotina</taxon>
        <taxon>Orbiliomycetes</taxon>
        <taxon>Orbiliales</taxon>
        <taxon>Orbiliaceae</taxon>
        <taxon>Orbilia</taxon>
    </lineage>
</organism>
<dbReference type="Proteomes" id="UP000475325">
    <property type="component" value="Unassembled WGS sequence"/>
</dbReference>
<comment type="caution">
    <text evidence="1">The sequence shown here is derived from an EMBL/GenBank/DDBJ whole genome shotgun (WGS) entry which is preliminary data.</text>
</comment>
<protein>
    <submittedName>
        <fullName evidence="1">Uncharacterized protein</fullName>
    </submittedName>
</protein>
<dbReference type="EMBL" id="WIQW01000190">
    <property type="protein sequence ID" value="KAF3078013.1"/>
    <property type="molecule type" value="Genomic_DNA"/>
</dbReference>
<dbReference type="PANTHER" id="PTHR35759">
    <property type="entry name" value="BNAA09G03860D PROTEIN"/>
    <property type="match status" value="1"/>
</dbReference>
<dbReference type="PANTHER" id="PTHR35759:SF1">
    <property type="entry name" value="OS07G0673000 PROTEIN"/>
    <property type="match status" value="1"/>
</dbReference>